<sequence>MLWSFKALAIFSPDASRLLHGDSPPGVSSESRTLPPPNAHDITVTRPDSEHGRDLSQTWLCACGYQQLDFCPYCDYDQTRQVHEAFVPESSSHSLNFEGSIMSPIDYDFLNQPPSPRKRKLRKFRPHYQQLRYQTLDVEAVMSARPDSVLSTHSRTPLLNRSLPSNPNYTPLPSDRKTPKKLEKREKRKRSLSMSEPSSYFTSLPNVSERVVVRSKSFLQTKVQSSLGPRPKPVSSSIDTDALVSLAWTGEALSPIRSSDILFSESNGSSWSPSIESRPTSVIAVQEASLHLRPRLSTSNSSKRRSVLRKAKEADVQQPSRPWTLAMAIADDGLTDENFVDDLENMRIKGEPGGLPPPDPHPLGLCPPPFYQTQLLDSYAEYPLQPDELEQDSNSPLDSSWTSARQALLLCRELIRTERRYISSLKTLITNGTSSPPPPEMLPYLPGLITASEAFLELMEQNPSVQGVSEALLTLSGNLNDAFVSWCRVVGHFFDTEESGRSKSDAEDVVERSPMLRNPRSRATSMRTQTAESGLSVVISEPNKIRRNTKARPTPTQRIMRYVLLFKELHSLTPTTLPSFVLVEHALKIAQSIAQAANEAQGHAAFRQPDVQMAFVQPAARTA</sequence>
<dbReference type="AlphaFoldDB" id="A0A0C3CG11"/>
<reference evidence="3 4" key="1">
    <citation type="submission" date="2014-04" db="EMBL/GenBank/DDBJ databases">
        <authorList>
            <consortium name="DOE Joint Genome Institute"/>
            <person name="Kuo A."/>
            <person name="Gay G."/>
            <person name="Dore J."/>
            <person name="Kohler A."/>
            <person name="Nagy L.G."/>
            <person name="Floudas D."/>
            <person name="Copeland A."/>
            <person name="Barry K.W."/>
            <person name="Cichocki N."/>
            <person name="Veneault-Fourrey C."/>
            <person name="LaButti K."/>
            <person name="Lindquist E.A."/>
            <person name="Lipzen A."/>
            <person name="Lundell T."/>
            <person name="Morin E."/>
            <person name="Murat C."/>
            <person name="Sun H."/>
            <person name="Tunlid A."/>
            <person name="Henrissat B."/>
            <person name="Grigoriev I.V."/>
            <person name="Hibbett D.S."/>
            <person name="Martin F."/>
            <person name="Nordberg H.P."/>
            <person name="Cantor M.N."/>
            <person name="Hua S.X."/>
        </authorList>
    </citation>
    <scope>NUCLEOTIDE SEQUENCE [LARGE SCALE GENOMIC DNA]</scope>
    <source>
        <strain evidence="4">h7</strain>
    </source>
</reference>
<gene>
    <name evidence="3" type="ORF">M413DRAFT_439346</name>
</gene>
<name>A0A0C3CG11_HEBCY</name>
<feature type="region of interest" description="Disordered" evidence="1">
    <location>
        <begin position="146"/>
        <end position="202"/>
    </location>
</feature>
<accession>A0A0C3CG11</accession>
<reference evidence="4" key="2">
    <citation type="submission" date="2015-01" db="EMBL/GenBank/DDBJ databases">
        <title>Evolutionary Origins and Diversification of the Mycorrhizal Mutualists.</title>
        <authorList>
            <consortium name="DOE Joint Genome Institute"/>
            <consortium name="Mycorrhizal Genomics Consortium"/>
            <person name="Kohler A."/>
            <person name="Kuo A."/>
            <person name="Nagy L.G."/>
            <person name="Floudas D."/>
            <person name="Copeland A."/>
            <person name="Barry K.W."/>
            <person name="Cichocki N."/>
            <person name="Veneault-Fourrey C."/>
            <person name="LaButti K."/>
            <person name="Lindquist E.A."/>
            <person name="Lipzen A."/>
            <person name="Lundell T."/>
            <person name="Morin E."/>
            <person name="Murat C."/>
            <person name="Riley R."/>
            <person name="Ohm R."/>
            <person name="Sun H."/>
            <person name="Tunlid A."/>
            <person name="Henrissat B."/>
            <person name="Grigoriev I.V."/>
            <person name="Hibbett D.S."/>
            <person name="Martin F."/>
        </authorList>
    </citation>
    <scope>NUCLEOTIDE SEQUENCE [LARGE SCALE GENOMIC DNA]</scope>
    <source>
        <strain evidence="4">h7</strain>
    </source>
</reference>
<dbReference type="InterPro" id="IPR035899">
    <property type="entry name" value="DBL_dom_sf"/>
</dbReference>
<dbReference type="PROSITE" id="PS50010">
    <property type="entry name" value="DH_2"/>
    <property type="match status" value="1"/>
</dbReference>
<dbReference type="SMART" id="SM00325">
    <property type="entry name" value="RhoGEF"/>
    <property type="match status" value="1"/>
</dbReference>
<dbReference type="Pfam" id="PF00621">
    <property type="entry name" value="RhoGEF"/>
    <property type="match status" value="1"/>
</dbReference>
<dbReference type="InterPro" id="IPR000219">
    <property type="entry name" value="DH_dom"/>
</dbReference>
<dbReference type="GO" id="GO:0005085">
    <property type="term" value="F:guanyl-nucleotide exchange factor activity"/>
    <property type="evidence" value="ECO:0007669"/>
    <property type="project" value="InterPro"/>
</dbReference>
<feature type="compositionally biased region" description="Polar residues" evidence="1">
    <location>
        <begin position="149"/>
        <end position="171"/>
    </location>
</feature>
<organism evidence="3 4">
    <name type="scientific">Hebeloma cylindrosporum</name>
    <dbReference type="NCBI Taxonomy" id="76867"/>
    <lineage>
        <taxon>Eukaryota</taxon>
        <taxon>Fungi</taxon>
        <taxon>Dikarya</taxon>
        <taxon>Basidiomycota</taxon>
        <taxon>Agaricomycotina</taxon>
        <taxon>Agaricomycetes</taxon>
        <taxon>Agaricomycetidae</taxon>
        <taxon>Agaricales</taxon>
        <taxon>Agaricineae</taxon>
        <taxon>Hymenogastraceae</taxon>
        <taxon>Hebeloma</taxon>
    </lineage>
</organism>
<dbReference type="OrthoDB" id="660555at2759"/>
<dbReference type="STRING" id="686832.A0A0C3CG11"/>
<evidence type="ECO:0000259" key="2">
    <source>
        <dbReference type="PROSITE" id="PS50010"/>
    </source>
</evidence>
<dbReference type="SUPFAM" id="SSF48065">
    <property type="entry name" value="DBL homology domain (DH-domain)"/>
    <property type="match status" value="1"/>
</dbReference>
<evidence type="ECO:0000313" key="3">
    <source>
        <dbReference type="EMBL" id="KIM47680.1"/>
    </source>
</evidence>
<protein>
    <recommendedName>
        <fullName evidence="2">DH domain-containing protein</fullName>
    </recommendedName>
</protein>
<dbReference type="HOGENOM" id="CLU_438753_0_0_1"/>
<evidence type="ECO:0000256" key="1">
    <source>
        <dbReference type="SAM" id="MobiDB-lite"/>
    </source>
</evidence>
<proteinExistence type="predicted"/>
<keyword evidence="4" id="KW-1185">Reference proteome</keyword>
<feature type="region of interest" description="Disordered" evidence="1">
    <location>
        <begin position="21"/>
        <end position="50"/>
    </location>
</feature>
<dbReference type="Proteomes" id="UP000053424">
    <property type="component" value="Unassembled WGS sequence"/>
</dbReference>
<dbReference type="Gene3D" id="1.20.900.10">
    <property type="entry name" value="Dbl homology (DH) domain"/>
    <property type="match status" value="1"/>
</dbReference>
<evidence type="ECO:0000313" key="4">
    <source>
        <dbReference type="Proteomes" id="UP000053424"/>
    </source>
</evidence>
<dbReference type="EMBL" id="KN831769">
    <property type="protein sequence ID" value="KIM47680.1"/>
    <property type="molecule type" value="Genomic_DNA"/>
</dbReference>
<feature type="compositionally biased region" description="Basic and acidic residues" evidence="1">
    <location>
        <begin position="174"/>
        <end position="185"/>
    </location>
</feature>
<feature type="domain" description="DH" evidence="2">
    <location>
        <begin position="406"/>
        <end position="600"/>
    </location>
</feature>